<dbReference type="InterPro" id="IPR013325">
    <property type="entry name" value="RNA_pol_sigma_r2"/>
</dbReference>
<sequence>MYNIRSFLIFIYEDSKLNEYVEHVKNGKLDYFDKIDEAIRLKVRKMTYKHTRDPYEREDLEQMIMEYLLHACFRYDKRLGDFHNYAIRSAYLELKKRSVYFYRLNSKETTSNELSNYVCDKVETYDRINQIINRDQYSYMLQDKKTFSEYERAVLKYLGEHYTFDEISEKLKTNRKSIQNTLYRVLRKKEKQHGVY</sequence>
<evidence type="ECO:0000256" key="1">
    <source>
        <dbReference type="ARBA" id="ARBA00023015"/>
    </source>
</evidence>
<keyword evidence="2" id="KW-0804">Transcription</keyword>
<gene>
    <name evidence="3" type="ORF">CJ229_005465</name>
</gene>
<keyword evidence="1" id="KW-0805">Transcription regulation</keyword>
<reference evidence="4" key="1">
    <citation type="submission" date="2017-09" db="EMBL/GenBank/DDBJ databases">
        <title>Bacterial strain isolated from the female urinary microbiota.</title>
        <authorList>
            <person name="Thomas-White K."/>
            <person name="Kumar N."/>
            <person name="Forster S."/>
            <person name="Putonti C."/>
            <person name="Lawley T."/>
            <person name="Wolfe A.J."/>
        </authorList>
    </citation>
    <scope>NUCLEOTIDE SEQUENCE [LARGE SCALE GENOMIC DNA]</scope>
    <source>
        <strain evidence="4">UMB0959</strain>
    </source>
</reference>
<evidence type="ECO:0000313" key="4">
    <source>
        <dbReference type="Proteomes" id="UP000243626"/>
    </source>
</evidence>
<dbReference type="KEGG" id="nmy:CJ229_005465"/>
<evidence type="ECO:0000256" key="2">
    <source>
        <dbReference type="ARBA" id="ARBA00023163"/>
    </source>
</evidence>
<dbReference type="SUPFAM" id="SSF46894">
    <property type="entry name" value="C-terminal effector domain of the bipartite response regulators"/>
    <property type="match status" value="1"/>
</dbReference>
<keyword evidence="4" id="KW-1185">Reference proteome</keyword>
<name>A0AAF0YHI5_9STAP</name>
<dbReference type="GO" id="GO:0006352">
    <property type="term" value="P:DNA-templated transcription initiation"/>
    <property type="evidence" value="ECO:0007669"/>
    <property type="project" value="InterPro"/>
</dbReference>
<evidence type="ECO:0000313" key="3">
    <source>
        <dbReference type="EMBL" id="WOS95550.1"/>
    </source>
</evidence>
<dbReference type="GO" id="GO:0003677">
    <property type="term" value="F:DNA binding"/>
    <property type="evidence" value="ECO:0007669"/>
    <property type="project" value="InterPro"/>
</dbReference>
<protein>
    <submittedName>
        <fullName evidence="3">Sigma-70 family RNA polymerase sigma factor</fullName>
    </submittedName>
</protein>
<dbReference type="EMBL" id="CP136964">
    <property type="protein sequence ID" value="WOS95550.1"/>
    <property type="molecule type" value="Genomic_DNA"/>
</dbReference>
<proteinExistence type="predicted"/>
<dbReference type="Proteomes" id="UP000243626">
    <property type="component" value="Chromosome"/>
</dbReference>
<dbReference type="GO" id="GO:0003700">
    <property type="term" value="F:DNA-binding transcription factor activity"/>
    <property type="evidence" value="ECO:0007669"/>
    <property type="project" value="InterPro"/>
</dbReference>
<accession>A0AAF0YHI5</accession>
<organism evidence="3 4">
    <name type="scientific">Nosocomiicoccus massiliensis</name>
    <dbReference type="NCBI Taxonomy" id="1232430"/>
    <lineage>
        <taxon>Bacteria</taxon>
        <taxon>Bacillati</taxon>
        <taxon>Bacillota</taxon>
        <taxon>Bacilli</taxon>
        <taxon>Bacillales</taxon>
        <taxon>Staphylococcaceae</taxon>
        <taxon>Nosocomiicoccus</taxon>
    </lineage>
</organism>
<dbReference type="AlphaFoldDB" id="A0AAF0YHI5"/>
<dbReference type="SUPFAM" id="SSF88946">
    <property type="entry name" value="Sigma2 domain of RNA polymerase sigma factors"/>
    <property type="match status" value="1"/>
</dbReference>
<dbReference type="RefSeq" id="WP_102167592.1">
    <property type="nucleotide sequence ID" value="NZ_CP136964.1"/>
</dbReference>
<dbReference type="InterPro" id="IPR016032">
    <property type="entry name" value="Sig_transdc_resp-reg_C-effctor"/>
</dbReference>